<evidence type="ECO:0000313" key="3">
    <source>
        <dbReference type="Proteomes" id="UP001176521"/>
    </source>
</evidence>
<protein>
    <submittedName>
        <fullName evidence="2">Uncharacterized protein</fullName>
    </submittedName>
</protein>
<feature type="non-terminal residue" evidence="2">
    <location>
        <position position="164"/>
    </location>
</feature>
<name>A0AAN6G2K9_9BASI</name>
<feature type="chain" id="PRO_5043014902" evidence="1">
    <location>
        <begin position="22"/>
        <end position="164"/>
    </location>
</feature>
<comment type="caution">
    <text evidence="2">The sequence shown here is derived from an EMBL/GenBank/DDBJ whole genome shotgun (WGS) entry which is preliminary data.</text>
</comment>
<organism evidence="2 3">
    <name type="scientific">Tilletia horrida</name>
    <dbReference type="NCBI Taxonomy" id="155126"/>
    <lineage>
        <taxon>Eukaryota</taxon>
        <taxon>Fungi</taxon>
        <taxon>Dikarya</taxon>
        <taxon>Basidiomycota</taxon>
        <taxon>Ustilaginomycotina</taxon>
        <taxon>Exobasidiomycetes</taxon>
        <taxon>Tilletiales</taxon>
        <taxon>Tilletiaceae</taxon>
        <taxon>Tilletia</taxon>
    </lineage>
</organism>
<sequence length="164" mass="17514">MQFKKLFFGAIALVSAATAIAVPQTVSESLVVRDFDLTDPTIQLNLTLTLPISQIEKILEEGAKEIAQVGGALTKAGAAIVKEIAAEIAPYVQAFEKELTQAAQAIATGLKNAAVAITDGLVNAGKALAQTLTYFYNLFVKYEKVFEKIFLNELKAIAQVGVQL</sequence>
<dbReference type="Proteomes" id="UP001176521">
    <property type="component" value="Unassembled WGS sequence"/>
</dbReference>
<evidence type="ECO:0000313" key="2">
    <source>
        <dbReference type="EMBL" id="KAK0517726.1"/>
    </source>
</evidence>
<accession>A0AAN6G2K9</accession>
<dbReference type="AlphaFoldDB" id="A0AAN6G2K9"/>
<proteinExistence type="predicted"/>
<evidence type="ECO:0000256" key="1">
    <source>
        <dbReference type="SAM" id="SignalP"/>
    </source>
</evidence>
<reference evidence="2" key="1">
    <citation type="journal article" date="2023" name="PhytoFront">
        <title>Draft Genome Resources of Seven Strains of Tilletia horrida, Causal Agent of Kernel Smut of Rice.</title>
        <authorList>
            <person name="Khanal S."/>
            <person name="Antony Babu S."/>
            <person name="Zhou X.G."/>
        </authorList>
    </citation>
    <scope>NUCLEOTIDE SEQUENCE</scope>
    <source>
        <strain evidence="2">TX3</strain>
    </source>
</reference>
<keyword evidence="3" id="KW-1185">Reference proteome</keyword>
<dbReference type="EMBL" id="JAPDMQ010001670">
    <property type="protein sequence ID" value="KAK0517726.1"/>
    <property type="molecule type" value="Genomic_DNA"/>
</dbReference>
<gene>
    <name evidence="2" type="ORF">OC842_008024</name>
</gene>
<feature type="signal peptide" evidence="1">
    <location>
        <begin position="1"/>
        <end position="21"/>
    </location>
</feature>
<keyword evidence="1" id="KW-0732">Signal</keyword>